<keyword evidence="2" id="KW-0863">Zinc-finger</keyword>
<feature type="domain" description="Nuclear receptor" evidence="7">
    <location>
        <begin position="9"/>
        <end position="96"/>
    </location>
</feature>
<keyword evidence="5" id="KW-0238">DNA-binding</keyword>
<reference evidence="8" key="1">
    <citation type="submission" date="2020-11" db="EMBL/GenBank/DDBJ databases">
        <authorList>
            <person name="Tran Van P."/>
        </authorList>
    </citation>
    <scope>NUCLEOTIDE SEQUENCE</scope>
</reference>
<evidence type="ECO:0000259" key="7">
    <source>
        <dbReference type="PROSITE" id="PS51030"/>
    </source>
</evidence>
<evidence type="ECO:0000313" key="9">
    <source>
        <dbReference type="Proteomes" id="UP000728032"/>
    </source>
</evidence>
<sequence>YIQQVMSEYRVCYVCGGNKRDNPALRLGENYVRKGSGVYTCEKDRQWFYKNANLRKVCPKGEMDVNAPENCDISVCPACKLHKCYRIGLKLKSQNIASHTTNGYHLPGFQSIQWANCSVSNDQGQQSAITMLTINGDPTHPYIQPNNPVANNDYNFAVNSNLTPTVGPNNQILQPVAGPSTTVPSYTTILGSYPESANTENDLSAELLDMTDIEMISTDEMGDKGIENLNPNQDLTQQSPQTSVHNTMAVDQSATSGSTQTIAHNNTIARQTDTSIDDTIDDMIFTFANNINLGL</sequence>
<dbReference type="PROSITE" id="PS51030">
    <property type="entry name" value="NUCLEAR_REC_DBD_2"/>
    <property type="match status" value="1"/>
</dbReference>
<dbReference type="GO" id="GO:0008270">
    <property type="term" value="F:zinc ion binding"/>
    <property type="evidence" value="ECO:0007669"/>
    <property type="project" value="UniProtKB-KW"/>
</dbReference>
<evidence type="ECO:0000256" key="2">
    <source>
        <dbReference type="ARBA" id="ARBA00022771"/>
    </source>
</evidence>
<organism evidence="8">
    <name type="scientific">Oppiella nova</name>
    <dbReference type="NCBI Taxonomy" id="334625"/>
    <lineage>
        <taxon>Eukaryota</taxon>
        <taxon>Metazoa</taxon>
        <taxon>Ecdysozoa</taxon>
        <taxon>Arthropoda</taxon>
        <taxon>Chelicerata</taxon>
        <taxon>Arachnida</taxon>
        <taxon>Acari</taxon>
        <taxon>Acariformes</taxon>
        <taxon>Sarcoptiformes</taxon>
        <taxon>Oribatida</taxon>
        <taxon>Brachypylina</taxon>
        <taxon>Oppioidea</taxon>
        <taxon>Oppiidae</taxon>
        <taxon>Oppiella</taxon>
    </lineage>
</organism>
<dbReference type="Proteomes" id="UP000728032">
    <property type="component" value="Unassembled WGS sequence"/>
</dbReference>
<accession>A0A7R9MN91</accession>
<dbReference type="OrthoDB" id="1431934at2759"/>
<feature type="non-terminal residue" evidence="8">
    <location>
        <position position="295"/>
    </location>
</feature>
<proteinExistence type="predicted"/>
<feature type="non-terminal residue" evidence="8">
    <location>
        <position position="1"/>
    </location>
</feature>
<keyword evidence="6" id="KW-0804">Transcription</keyword>
<evidence type="ECO:0000256" key="4">
    <source>
        <dbReference type="ARBA" id="ARBA00023015"/>
    </source>
</evidence>
<gene>
    <name evidence="8" type="ORF">ONB1V03_LOCUS18809</name>
</gene>
<dbReference type="GO" id="GO:0043565">
    <property type="term" value="F:sequence-specific DNA binding"/>
    <property type="evidence" value="ECO:0007669"/>
    <property type="project" value="InterPro"/>
</dbReference>
<dbReference type="InterPro" id="IPR001628">
    <property type="entry name" value="Znf_hrmn_rcpt"/>
</dbReference>
<keyword evidence="9" id="KW-1185">Reference proteome</keyword>
<keyword evidence="4" id="KW-0805">Transcription regulation</keyword>
<evidence type="ECO:0000256" key="1">
    <source>
        <dbReference type="ARBA" id="ARBA00022723"/>
    </source>
</evidence>
<keyword evidence="1" id="KW-0479">Metal-binding</keyword>
<dbReference type="EMBL" id="CAJPVJ010026936">
    <property type="protein sequence ID" value="CAG2179385.1"/>
    <property type="molecule type" value="Genomic_DNA"/>
</dbReference>
<evidence type="ECO:0000256" key="6">
    <source>
        <dbReference type="ARBA" id="ARBA00023163"/>
    </source>
</evidence>
<evidence type="ECO:0000313" key="8">
    <source>
        <dbReference type="EMBL" id="CAD7662249.1"/>
    </source>
</evidence>
<protein>
    <recommendedName>
        <fullName evidence="7">Nuclear receptor domain-containing protein</fullName>
    </recommendedName>
</protein>
<evidence type="ECO:0000256" key="5">
    <source>
        <dbReference type="ARBA" id="ARBA00023125"/>
    </source>
</evidence>
<evidence type="ECO:0000256" key="3">
    <source>
        <dbReference type="ARBA" id="ARBA00022833"/>
    </source>
</evidence>
<keyword evidence="3" id="KW-0862">Zinc</keyword>
<dbReference type="GO" id="GO:0003700">
    <property type="term" value="F:DNA-binding transcription factor activity"/>
    <property type="evidence" value="ECO:0007669"/>
    <property type="project" value="InterPro"/>
</dbReference>
<dbReference type="EMBL" id="OC941761">
    <property type="protein sequence ID" value="CAD7662249.1"/>
    <property type="molecule type" value="Genomic_DNA"/>
</dbReference>
<dbReference type="AlphaFoldDB" id="A0A7R9MN91"/>
<name>A0A7R9MN91_9ACAR</name>